<feature type="region of interest" description="Disordered" evidence="1">
    <location>
        <begin position="1"/>
        <end position="44"/>
    </location>
</feature>
<keyword evidence="3" id="KW-1185">Reference proteome</keyword>
<dbReference type="EMBL" id="VSRR010127091">
    <property type="protein sequence ID" value="MPD01427.1"/>
    <property type="molecule type" value="Genomic_DNA"/>
</dbReference>
<reference evidence="2 3" key="1">
    <citation type="submission" date="2019-05" db="EMBL/GenBank/DDBJ databases">
        <title>Another draft genome of Portunus trituberculatus and its Hox gene families provides insights of decapod evolution.</title>
        <authorList>
            <person name="Jeong J.-H."/>
            <person name="Song I."/>
            <person name="Kim S."/>
            <person name="Choi T."/>
            <person name="Kim D."/>
            <person name="Ryu S."/>
            <person name="Kim W."/>
        </authorList>
    </citation>
    <scope>NUCLEOTIDE SEQUENCE [LARGE SCALE GENOMIC DNA]</scope>
    <source>
        <tissue evidence="2">Muscle</tissue>
    </source>
</reference>
<gene>
    <name evidence="2" type="ORF">E2C01_096954</name>
</gene>
<name>A0A5B7K4G0_PORTR</name>
<evidence type="ECO:0000256" key="1">
    <source>
        <dbReference type="SAM" id="MobiDB-lite"/>
    </source>
</evidence>
<comment type="caution">
    <text evidence="2">The sequence shown here is derived from an EMBL/GenBank/DDBJ whole genome shotgun (WGS) entry which is preliminary data.</text>
</comment>
<protein>
    <submittedName>
        <fullName evidence="2">Uncharacterized protein</fullName>
    </submittedName>
</protein>
<feature type="compositionally biased region" description="Basic residues" evidence="1">
    <location>
        <begin position="18"/>
        <end position="29"/>
    </location>
</feature>
<sequence>MSGRLGKAGAEGGEEKRKLVRRKAKKRVHAATCHTSVRPRGKAQTDLTGTVALLPSVEFP</sequence>
<dbReference type="Proteomes" id="UP000324222">
    <property type="component" value="Unassembled WGS sequence"/>
</dbReference>
<dbReference type="AlphaFoldDB" id="A0A5B7K4G0"/>
<accession>A0A5B7K4G0</accession>
<evidence type="ECO:0000313" key="2">
    <source>
        <dbReference type="EMBL" id="MPD01427.1"/>
    </source>
</evidence>
<proteinExistence type="predicted"/>
<evidence type="ECO:0000313" key="3">
    <source>
        <dbReference type="Proteomes" id="UP000324222"/>
    </source>
</evidence>
<organism evidence="2 3">
    <name type="scientific">Portunus trituberculatus</name>
    <name type="common">Swimming crab</name>
    <name type="synonym">Neptunus trituberculatus</name>
    <dbReference type="NCBI Taxonomy" id="210409"/>
    <lineage>
        <taxon>Eukaryota</taxon>
        <taxon>Metazoa</taxon>
        <taxon>Ecdysozoa</taxon>
        <taxon>Arthropoda</taxon>
        <taxon>Crustacea</taxon>
        <taxon>Multicrustacea</taxon>
        <taxon>Malacostraca</taxon>
        <taxon>Eumalacostraca</taxon>
        <taxon>Eucarida</taxon>
        <taxon>Decapoda</taxon>
        <taxon>Pleocyemata</taxon>
        <taxon>Brachyura</taxon>
        <taxon>Eubrachyura</taxon>
        <taxon>Portunoidea</taxon>
        <taxon>Portunidae</taxon>
        <taxon>Portuninae</taxon>
        <taxon>Portunus</taxon>
    </lineage>
</organism>